<protein>
    <recommendedName>
        <fullName evidence="2">CxC2-like cysteine cluster KDZ transposase-associated domain-containing protein</fullName>
    </recommendedName>
</protein>
<feature type="region of interest" description="Disordered" evidence="1">
    <location>
        <begin position="190"/>
        <end position="251"/>
    </location>
</feature>
<feature type="domain" description="CxC2-like cysteine cluster KDZ transposase-associated" evidence="2">
    <location>
        <begin position="246"/>
        <end position="327"/>
    </location>
</feature>
<keyword evidence="4" id="KW-1185">Reference proteome</keyword>
<feature type="compositionally biased region" description="Polar residues" evidence="1">
    <location>
        <begin position="48"/>
        <end position="59"/>
    </location>
</feature>
<dbReference type="RefSeq" id="XP_047783324.1">
    <property type="nucleotide sequence ID" value="XM_047926343.1"/>
</dbReference>
<feature type="compositionally biased region" description="Acidic residues" evidence="1">
    <location>
        <begin position="789"/>
        <end position="800"/>
    </location>
</feature>
<dbReference type="PANTHER" id="PTHR33096">
    <property type="entry name" value="CXC2 DOMAIN-CONTAINING PROTEIN"/>
    <property type="match status" value="1"/>
</dbReference>
<dbReference type="Pfam" id="PF18758">
    <property type="entry name" value="KDZ"/>
    <property type="match status" value="1"/>
</dbReference>
<evidence type="ECO:0000313" key="3">
    <source>
        <dbReference type="EMBL" id="KAH9842025.1"/>
    </source>
</evidence>
<proteinExistence type="predicted"/>
<dbReference type="InterPro" id="IPR040521">
    <property type="entry name" value="KDZ"/>
</dbReference>
<reference evidence="3 4" key="1">
    <citation type="journal article" date="2021" name="Environ. Microbiol.">
        <title>Gene family expansions and transcriptome signatures uncover fungal adaptations to wood decay.</title>
        <authorList>
            <person name="Hage H."/>
            <person name="Miyauchi S."/>
            <person name="Viragh M."/>
            <person name="Drula E."/>
            <person name="Min B."/>
            <person name="Chaduli D."/>
            <person name="Navarro D."/>
            <person name="Favel A."/>
            <person name="Norest M."/>
            <person name="Lesage-Meessen L."/>
            <person name="Balint B."/>
            <person name="Merenyi Z."/>
            <person name="de Eugenio L."/>
            <person name="Morin E."/>
            <person name="Martinez A.T."/>
            <person name="Baldrian P."/>
            <person name="Stursova M."/>
            <person name="Martinez M.J."/>
            <person name="Novotny C."/>
            <person name="Magnuson J.K."/>
            <person name="Spatafora J.W."/>
            <person name="Maurice S."/>
            <person name="Pangilinan J."/>
            <person name="Andreopoulos W."/>
            <person name="LaButti K."/>
            <person name="Hundley H."/>
            <person name="Na H."/>
            <person name="Kuo A."/>
            <person name="Barry K."/>
            <person name="Lipzen A."/>
            <person name="Henrissat B."/>
            <person name="Riley R."/>
            <person name="Ahrendt S."/>
            <person name="Nagy L.G."/>
            <person name="Grigoriev I.V."/>
            <person name="Martin F."/>
            <person name="Rosso M.N."/>
        </authorList>
    </citation>
    <scope>NUCLEOTIDE SEQUENCE [LARGE SCALE GENOMIC DNA]</scope>
    <source>
        <strain evidence="3 4">CIRM-BRFM 1785</strain>
    </source>
</reference>
<gene>
    <name evidence="3" type="ORF">C8Q71DRAFT_829295</name>
</gene>
<name>A0ABQ8KTV9_9APHY</name>
<feature type="compositionally biased region" description="Basic and acidic residues" evidence="1">
    <location>
        <begin position="61"/>
        <end position="70"/>
    </location>
</feature>
<dbReference type="CDD" id="cd19757">
    <property type="entry name" value="Bbox1"/>
    <property type="match status" value="1"/>
</dbReference>
<dbReference type="InterPro" id="IPR041457">
    <property type="entry name" value="CxC2_KDZ-assoc"/>
</dbReference>
<evidence type="ECO:0000256" key="1">
    <source>
        <dbReference type="SAM" id="MobiDB-lite"/>
    </source>
</evidence>
<dbReference type="Proteomes" id="UP000814176">
    <property type="component" value="Unassembled WGS sequence"/>
</dbReference>
<dbReference type="PANTHER" id="PTHR33096:SF1">
    <property type="entry name" value="CXC1-LIKE CYSTEINE CLUSTER ASSOCIATED WITH KDZ TRANSPOSASES DOMAIN-CONTAINING PROTEIN"/>
    <property type="match status" value="1"/>
</dbReference>
<evidence type="ECO:0000259" key="2">
    <source>
        <dbReference type="Pfam" id="PF18803"/>
    </source>
</evidence>
<dbReference type="GeneID" id="72007075"/>
<feature type="compositionally biased region" description="Acidic residues" evidence="1">
    <location>
        <begin position="205"/>
        <end position="227"/>
    </location>
</feature>
<evidence type="ECO:0000313" key="4">
    <source>
        <dbReference type="Proteomes" id="UP000814176"/>
    </source>
</evidence>
<comment type="caution">
    <text evidence="3">The sequence shown here is derived from an EMBL/GenBank/DDBJ whole genome shotgun (WGS) entry which is preliminary data.</text>
</comment>
<sequence>MARIKLQESSSRVQEVIIKRSITGRGMRGRLVSVKRDRVHTPPRTEGRGSTQSSRTSHGTHIAEDAPHPLERAPIDMLAPMNMPAPKAQADMLREWLPYEAEYLRGIYSSSAPPTPMADGSYKCLDCNKAGARWKCVSCVGAPILCSSCCLDEHRRDPFHRIEVWDEKGCWTPSWLRSVGTCIQLGHRGGACPASSARPGTEVHDCEDEDSDAEDDEDSANDDEGEGQDAAAAEDPLAAADRPAKPPSSQMTIVDTTGVHFLPIKWCGCPSAPGWRSQLLASGLFPASQRSPRSCFTFRVLDDYLITNVECNTSAMNYYRRLRRVTNPAFPHEVPDRYREFMRVTREWALLQAKKTFGYGPESRGKPADGELGHFCVACPQPGVNIPEQWQDEPKRYLYARSYVMDGNFSAEQMKMRRPENDVPIMPGKMFLVHDGPYQEHLKVAKDVKMTSTCNDHKAVSQANADRHKLAVTGIGATACSRHGCFVPHSVVNFQKGERQMNMDYSLSNAIQYRAHEKQPVVVLYDIMCQYGVHLRKRFADNPHLSMPQDLTLWKGIGLFHVHGHQDSCEVRYSPTFMAGAGNVDGEILETMWASLNRISGTTRSMSSSHRQETLDRHMNDWNYKKMITIVALLRKRIQANRPLLLKMRMALEAQESGVNANVLGEWRRTLETAQQRRLNDVAAMDIFMLPEQSVPSKASLQLRLTTEEGNDGIPIGTADWLADGLKIEEAQIMLRQDIKRCGTNATSAARMKLAKRRKGLAKSISQFQSRANRIAHALNWDVVRDETPEDEWENVDDDDGSSRATPVGERHNPIAPRRLRGPLAQDTPENVVLSLPSRASPEMMMNDRSLRRLARRERTLRKGQANDALHRLRILLSEKAFHFRHRIRPSRGSQQRKTRAYAGLEKITREIQRCSAVYRAARAGLVRLKMNRQDQKVYKRLRPTDLKVSTAIAEPNARGQRHATLPWIWTVNIQQDMDDHQHMHLVHRVHWFRARSQLDRALEESAILKRELQSTTMYFQHERRRWLRMASDIVDEGWPGYAEHCRQTAGIYQLLAGDAELAYTQLYVEQNPLG</sequence>
<feature type="region of interest" description="Disordered" evidence="1">
    <location>
        <begin position="789"/>
        <end position="823"/>
    </location>
</feature>
<feature type="compositionally biased region" description="Basic and acidic residues" evidence="1">
    <location>
        <begin position="34"/>
        <end position="47"/>
    </location>
</feature>
<feature type="compositionally biased region" description="Low complexity" evidence="1">
    <location>
        <begin position="228"/>
        <end position="241"/>
    </location>
</feature>
<dbReference type="Pfam" id="PF18803">
    <property type="entry name" value="CxC2"/>
    <property type="match status" value="1"/>
</dbReference>
<dbReference type="EMBL" id="JADCUA010000003">
    <property type="protein sequence ID" value="KAH9842025.1"/>
    <property type="molecule type" value="Genomic_DNA"/>
</dbReference>
<feature type="region of interest" description="Disordered" evidence="1">
    <location>
        <begin position="32"/>
        <end position="70"/>
    </location>
</feature>
<accession>A0ABQ8KTV9</accession>
<organism evidence="3 4">
    <name type="scientific">Rhodofomes roseus</name>
    <dbReference type="NCBI Taxonomy" id="34475"/>
    <lineage>
        <taxon>Eukaryota</taxon>
        <taxon>Fungi</taxon>
        <taxon>Dikarya</taxon>
        <taxon>Basidiomycota</taxon>
        <taxon>Agaricomycotina</taxon>
        <taxon>Agaricomycetes</taxon>
        <taxon>Polyporales</taxon>
        <taxon>Rhodofomes</taxon>
    </lineage>
</organism>